<feature type="region of interest" description="Disordered" evidence="1">
    <location>
        <begin position="22"/>
        <end position="108"/>
    </location>
</feature>
<evidence type="ECO:0000256" key="1">
    <source>
        <dbReference type="SAM" id="MobiDB-lite"/>
    </source>
</evidence>
<name>A0AAV4QJY6_9ARAC</name>
<gene>
    <name evidence="2" type="ORF">CDAR_44601</name>
</gene>
<accession>A0AAV4QJY6</accession>
<protein>
    <submittedName>
        <fullName evidence="2">Uncharacterized protein</fullName>
    </submittedName>
</protein>
<feature type="compositionally biased region" description="Basic residues" evidence="1">
    <location>
        <begin position="67"/>
        <end position="80"/>
    </location>
</feature>
<sequence>MNNPIYAKNNLGRIVPQQFLSRKYPAPAEGEEISSAPIPTGQPSTPQKDQYKELGHQSASNQSASKRQTKQHQKERRPMKRPLFLEEDPVTIPMTPVYEQEVSNHSYT</sequence>
<evidence type="ECO:0000313" key="3">
    <source>
        <dbReference type="Proteomes" id="UP001054837"/>
    </source>
</evidence>
<feature type="compositionally biased region" description="Polar residues" evidence="1">
    <location>
        <begin position="57"/>
        <end position="66"/>
    </location>
</feature>
<organism evidence="2 3">
    <name type="scientific">Caerostris darwini</name>
    <dbReference type="NCBI Taxonomy" id="1538125"/>
    <lineage>
        <taxon>Eukaryota</taxon>
        <taxon>Metazoa</taxon>
        <taxon>Ecdysozoa</taxon>
        <taxon>Arthropoda</taxon>
        <taxon>Chelicerata</taxon>
        <taxon>Arachnida</taxon>
        <taxon>Araneae</taxon>
        <taxon>Araneomorphae</taxon>
        <taxon>Entelegynae</taxon>
        <taxon>Araneoidea</taxon>
        <taxon>Araneidae</taxon>
        <taxon>Caerostris</taxon>
    </lineage>
</organism>
<reference evidence="2 3" key="1">
    <citation type="submission" date="2021-06" db="EMBL/GenBank/DDBJ databases">
        <title>Caerostris darwini draft genome.</title>
        <authorList>
            <person name="Kono N."/>
            <person name="Arakawa K."/>
        </authorList>
    </citation>
    <scope>NUCLEOTIDE SEQUENCE [LARGE SCALE GENOMIC DNA]</scope>
</reference>
<dbReference type="EMBL" id="BPLQ01004737">
    <property type="protein sequence ID" value="GIY10373.1"/>
    <property type="molecule type" value="Genomic_DNA"/>
</dbReference>
<comment type="caution">
    <text evidence="2">The sequence shown here is derived from an EMBL/GenBank/DDBJ whole genome shotgun (WGS) entry which is preliminary data.</text>
</comment>
<evidence type="ECO:0000313" key="2">
    <source>
        <dbReference type="EMBL" id="GIY10373.1"/>
    </source>
</evidence>
<dbReference type="AlphaFoldDB" id="A0AAV4QJY6"/>
<keyword evidence="3" id="KW-1185">Reference proteome</keyword>
<proteinExistence type="predicted"/>
<dbReference type="Proteomes" id="UP001054837">
    <property type="component" value="Unassembled WGS sequence"/>
</dbReference>